<dbReference type="SMART" id="SM00382">
    <property type="entry name" value="AAA"/>
    <property type="match status" value="1"/>
</dbReference>
<dbReference type="InterPro" id="IPR003439">
    <property type="entry name" value="ABC_transporter-like_ATP-bd"/>
</dbReference>
<dbReference type="Gene3D" id="1.20.1560.10">
    <property type="entry name" value="ABC transporter type 1, transmembrane domain"/>
    <property type="match status" value="1"/>
</dbReference>
<dbReference type="EMBL" id="JAHJDP010000053">
    <property type="protein sequence ID" value="MBU2691292.1"/>
    <property type="molecule type" value="Genomic_DNA"/>
</dbReference>
<gene>
    <name evidence="10" type="ORF">KJ970_10210</name>
</gene>
<dbReference type="InterPro" id="IPR039421">
    <property type="entry name" value="Type_1_exporter"/>
</dbReference>
<evidence type="ECO:0000256" key="3">
    <source>
        <dbReference type="ARBA" id="ARBA00022741"/>
    </source>
</evidence>
<keyword evidence="2 7" id="KW-0812">Transmembrane</keyword>
<dbReference type="PANTHER" id="PTHR43394:SF1">
    <property type="entry name" value="ATP-BINDING CASSETTE SUB-FAMILY B MEMBER 10, MITOCHONDRIAL"/>
    <property type="match status" value="1"/>
</dbReference>
<dbReference type="GO" id="GO:0016887">
    <property type="term" value="F:ATP hydrolysis activity"/>
    <property type="evidence" value="ECO:0007669"/>
    <property type="project" value="InterPro"/>
</dbReference>
<dbReference type="PROSITE" id="PS50929">
    <property type="entry name" value="ABC_TM1F"/>
    <property type="match status" value="1"/>
</dbReference>
<comment type="caution">
    <text evidence="10">The sequence shown here is derived from an EMBL/GenBank/DDBJ whole genome shotgun (WGS) entry which is preliminary data.</text>
</comment>
<evidence type="ECO:0000256" key="7">
    <source>
        <dbReference type="SAM" id="Phobius"/>
    </source>
</evidence>
<dbReference type="Proteomes" id="UP000777784">
    <property type="component" value="Unassembled WGS sequence"/>
</dbReference>
<evidence type="ECO:0000256" key="1">
    <source>
        <dbReference type="ARBA" id="ARBA00004651"/>
    </source>
</evidence>
<evidence type="ECO:0000259" key="9">
    <source>
        <dbReference type="PROSITE" id="PS50929"/>
    </source>
</evidence>
<evidence type="ECO:0000313" key="10">
    <source>
        <dbReference type="EMBL" id="MBU2691292.1"/>
    </source>
</evidence>
<dbReference type="Pfam" id="PF00664">
    <property type="entry name" value="ABC_membrane"/>
    <property type="match status" value="1"/>
</dbReference>
<comment type="subcellular location">
    <subcellularLocation>
        <location evidence="1">Cell membrane</location>
        <topology evidence="1">Multi-pass membrane protein</topology>
    </subcellularLocation>
</comment>
<feature type="domain" description="ABC transporter" evidence="8">
    <location>
        <begin position="348"/>
        <end position="575"/>
    </location>
</feature>
<feature type="transmembrane region" description="Helical" evidence="7">
    <location>
        <begin position="251"/>
        <end position="275"/>
    </location>
</feature>
<evidence type="ECO:0000256" key="6">
    <source>
        <dbReference type="ARBA" id="ARBA00023136"/>
    </source>
</evidence>
<dbReference type="InterPro" id="IPR036640">
    <property type="entry name" value="ABC1_TM_sf"/>
</dbReference>
<dbReference type="GO" id="GO:0015421">
    <property type="term" value="F:ABC-type oligopeptide transporter activity"/>
    <property type="evidence" value="ECO:0007669"/>
    <property type="project" value="TreeGrafter"/>
</dbReference>
<organism evidence="10 11">
    <name type="scientific">Eiseniibacteriota bacterium</name>
    <dbReference type="NCBI Taxonomy" id="2212470"/>
    <lineage>
        <taxon>Bacteria</taxon>
        <taxon>Candidatus Eiseniibacteriota</taxon>
    </lineage>
</organism>
<dbReference type="PROSITE" id="PS50893">
    <property type="entry name" value="ABC_TRANSPORTER_2"/>
    <property type="match status" value="1"/>
</dbReference>
<feature type="transmembrane region" description="Helical" evidence="7">
    <location>
        <begin position="70"/>
        <end position="91"/>
    </location>
</feature>
<keyword evidence="5 7" id="KW-1133">Transmembrane helix</keyword>
<keyword evidence="6 7" id="KW-0472">Membrane</keyword>
<feature type="domain" description="ABC transmembrane type-1" evidence="9">
    <location>
        <begin position="34"/>
        <end position="316"/>
    </location>
</feature>
<proteinExistence type="predicted"/>
<feature type="transmembrane region" description="Helical" evidence="7">
    <location>
        <begin position="171"/>
        <end position="188"/>
    </location>
</feature>
<feature type="transmembrane region" description="Helical" evidence="7">
    <location>
        <begin position="148"/>
        <end position="165"/>
    </location>
</feature>
<keyword evidence="3" id="KW-0547">Nucleotide-binding</keyword>
<evidence type="ECO:0000256" key="4">
    <source>
        <dbReference type="ARBA" id="ARBA00022840"/>
    </source>
</evidence>
<dbReference type="InterPro" id="IPR003593">
    <property type="entry name" value="AAA+_ATPase"/>
</dbReference>
<sequence length="578" mass="64466">MSAEAVRQPDKRLLDPKAWRYLVDFYRGRLRILLFYGLVAAAQSLLVLPVLYLIRYAFDKAIPEGDVWKLVYVGIGIFTIRLLNSGVALWLRDRHIKLIKEAVQHLREDILSKLYAFSRAHYTRLDRTTTHAQIVQDTERLDNMSNEVVSKLIPAIFATLALIVVLVFLNWFLLVLMISLAPILFLTIRLTGKYVKRRVFVFQRAFEAFSKGMLFVLQHMDLTRVQSYEEEEIIRRKAELHHLRRTSEKMAFIYAVHGQIQSTVVGLCGLIILVVGGAAVARGSMTLGEFLSFWVAAGLLNGRVNTITNSIPLLISGNESIITLHRLGDTGETRPYYGTKRIPFTGRIDLEGIRFGYDKTPILSGVDLKIREKSNIAILGANGAGKSTILLLLLGFYRPHAGQLLADGIPYDNLDMVELRRHIGVVMQHPTFFSGTIGENISYGCSDATLEKIRRAAHIALADEFIEKLPDGYDTPVGEEGVLLSGGEVQRIAIARALLRRLKLLILDEPTNHLELSAINRLMKNLLELDERPALVTISHDPDVFAHATELYHLENGILRRGGPVPAGPGGAGGPTGG</sequence>
<dbReference type="SUPFAM" id="SSF52540">
    <property type="entry name" value="P-loop containing nucleoside triphosphate hydrolases"/>
    <property type="match status" value="1"/>
</dbReference>
<dbReference type="CDD" id="cd07346">
    <property type="entry name" value="ABC_6TM_exporters"/>
    <property type="match status" value="1"/>
</dbReference>
<dbReference type="InterPro" id="IPR011527">
    <property type="entry name" value="ABC1_TM_dom"/>
</dbReference>
<protein>
    <submittedName>
        <fullName evidence="10">ABC transporter ATP-binding protein/permease</fullName>
    </submittedName>
</protein>
<dbReference type="Pfam" id="PF00005">
    <property type="entry name" value="ABC_tran"/>
    <property type="match status" value="1"/>
</dbReference>
<dbReference type="GO" id="GO:0005886">
    <property type="term" value="C:plasma membrane"/>
    <property type="evidence" value="ECO:0007669"/>
    <property type="project" value="UniProtKB-SubCell"/>
</dbReference>
<feature type="transmembrane region" description="Helical" evidence="7">
    <location>
        <begin position="33"/>
        <end position="58"/>
    </location>
</feature>
<keyword evidence="4 10" id="KW-0067">ATP-binding</keyword>
<dbReference type="InterPro" id="IPR027417">
    <property type="entry name" value="P-loop_NTPase"/>
</dbReference>
<dbReference type="PANTHER" id="PTHR43394">
    <property type="entry name" value="ATP-DEPENDENT PERMEASE MDL1, MITOCHONDRIAL"/>
    <property type="match status" value="1"/>
</dbReference>
<name>A0A948RXC5_UNCEI</name>
<dbReference type="GO" id="GO:0005524">
    <property type="term" value="F:ATP binding"/>
    <property type="evidence" value="ECO:0007669"/>
    <property type="project" value="UniProtKB-KW"/>
</dbReference>
<accession>A0A948RXC5</accession>
<evidence type="ECO:0000256" key="5">
    <source>
        <dbReference type="ARBA" id="ARBA00022989"/>
    </source>
</evidence>
<reference evidence="10" key="1">
    <citation type="submission" date="2021-05" db="EMBL/GenBank/DDBJ databases">
        <title>Energy efficiency and biological interactions define the core microbiome of deep oligotrophic groundwater.</title>
        <authorList>
            <person name="Mehrshad M."/>
            <person name="Lopez-Fernandez M."/>
            <person name="Bell E."/>
            <person name="Bernier-Latmani R."/>
            <person name="Bertilsson S."/>
            <person name="Dopson M."/>
        </authorList>
    </citation>
    <scope>NUCLEOTIDE SEQUENCE</scope>
    <source>
        <strain evidence="10">Modern_marine.mb.64</strain>
    </source>
</reference>
<evidence type="ECO:0000313" key="11">
    <source>
        <dbReference type="Proteomes" id="UP000777784"/>
    </source>
</evidence>
<evidence type="ECO:0000256" key="2">
    <source>
        <dbReference type="ARBA" id="ARBA00022692"/>
    </source>
</evidence>
<dbReference type="AlphaFoldDB" id="A0A948RXC5"/>
<evidence type="ECO:0000259" key="8">
    <source>
        <dbReference type="PROSITE" id="PS50893"/>
    </source>
</evidence>
<dbReference type="SUPFAM" id="SSF90123">
    <property type="entry name" value="ABC transporter transmembrane region"/>
    <property type="match status" value="1"/>
</dbReference>
<dbReference type="Gene3D" id="3.40.50.300">
    <property type="entry name" value="P-loop containing nucleotide triphosphate hydrolases"/>
    <property type="match status" value="1"/>
</dbReference>